<dbReference type="CDD" id="cd04044">
    <property type="entry name" value="C2A_Tricalbin-like"/>
    <property type="match status" value="1"/>
</dbReference>
<dbReference type="InterPro" id="IPR035892">
    <property type="entry name" value="C2_domain_sf"/>
</dbReference>
<dbReference type="InterPro" id="IPR037761">
    <property type="entry name" value="C2A_Tricalbin"/>
</dbReference>
<sequence>MSAAAGAEASDPTEMLQPPHQQKVKQKPLEDKTLKEESSDDVNTSTVDWTISEDYDMSNVKTKPPPRQPVDATFQGWKEVGHWEKADTLTAEDEVIDLLSRGSFLDTLLPSVAYGDWYHNAAYLILGGLLSWVVGWFRFSLAPVFFIMVACVILYRSSIRKYRQTLREEAHREFTIKSIETDYETIDWLNIFLEKFWHFLEPSIAQIVSEQVNPILASSPAPAFIKSLWLDSFTAGTKPPRIDIVKSLAGTADDVVVMDWGCSFTPNELADSSNKQMKSNVNQKVVVKVKLFGLTIPVAVSDVSFKCMVRVRLRMMTAFPHIETVNVSLLEAPEFDFNCRLLSSAAWEVLAFPGLYPFINKMVKKYAGPMLFFPLSFQLNVSQIMAGFPMNSAIGVLLVDLKSARGLKNYGKPNNTVDPYCTLGFGKEILAKSKIIENNSKPVWNQKLYIPISSTAEPLNIAVLDYNGKKKDHQIGTVQFDLDVLNECTKQDGITVPVIRNNKAVGEFKFGYHFMPTLIPHMEPDGAIVPPPDLNTGIVRVEVSEARNLKSKDGKPVSTYAEIFLNGNSYIKTSVVKKNNAPSWGTAKEKIIDNRAKTKVKVVLKTSDDKTYGTIITSLNDLIDASQVEDPWFQFAKGGEIKLSTTWKSIRLEGASGAGGYTTPIGVLRVSVKRAEDLINLESIGKVDPYTRILLNGIQKARTTPQDSTLNPTWNEIYYVPVSSPNQKLTLEVMDVENLHADRTLGSVDVNLRDLINKDEKGKYIESVDDSERASKLIYKKEPKGSITYSLSFYPALPVMSHEEIQEEEEEKRKQEKEKKEKEKKEKSTKDDPSKNDKASEKKKESKKSDEEDDEEEKEHSNKLRLDLDELLTYTSGVLAIEVLEIESSKTDCFLQIFADNHGLPDYVTPKLKQKSTKIRATGDMTIKELEWSKVNFRLAKKEEHNRAEKPLSEVTLPVMQLLKNGYNSPTTIELSGATEASVKFQASWIPILYKNGIPASDSKDNCGHLKVIVVGADDIPAGDSNGKSDPYVKLFLNTDKESFFRTKKVKKTLNPVWNEETSVPVINKYDSTIKVECYDWDVGLEQDDFLCSGTAKLSDVTTEGETEIDVELFDDKIEKAGVAHLKLSFKPDFILNVRPESSTRIGDAFGAVGTGVGAGVGAVGSVGKGVTKGLGKGVESVGKGLRKGLHLGRSKDD</sequence>
<name>A0AA91PVW2_CLALS</name>
<feature type="region of interest" description="Disordered" evidence="11">
    <location>
        <begin position="1"/>
        <end position="48"/>
    </location>
</feature>
<gene>
    <name evidence="15" type="ORF">A9F13_28g00462</name>
</gene>
<evidence type="ECO:0000256" key="3">
    <source>
        <dbReference type="ARBA" id="ARBA00022553"/>
    </source>
</evidence>
<evidence type="ECO:0000313" key="16">
    <source>
        <dbReference type="Proteomes" id="UP000195602"/>
    </source>
</evidence>
<dbReference type="PRINTS" id="PR00360">
    <property type="entry name" value="C2DOMAIN"/>
</dbReference>
<keyword evidence="3" id="KW-0597">Phosphoprotein</keyword>
<dbReference type="GO" id="GO:0006869">
    <property type="term" value="P:lipid transport"/>
    <property type="evidence" value="ECO:0007669"/>
    <property type="project" value="UniProtKB-KW"/>
</dbReference>
<evidence type="ECO:0000313" key="15">
    <source>
        <dbReference type="EMBL" id="OVF04344.1"/>
    </source>
</evidence>
<evidence type="ECO:0000256" key="9">
    <source>
        <dbReference type="ARBA" id="ARBA00023121"/>
    </source>
</evidence>
<feature type="domain" description="C2" evidence="13">
    <location>
        <begin position="637"/>
        <end position="765"/>
    </location>
</feature>
<dbReference type="EMBL" id="LYUB02000028">
    <property type="protein sequence ID" value="OVF04344.1"/>
    <property type="molecule type" value="Genomic_DNA"/>
</dbReference>
<keyword evidence="5" id="KW-0677">Repeat</keyword>
<evidence type="ECO:0000256" key="12">
    <source>
        <dbReference type="SAM" id="Phobius"/>
    </source>
</evidence>
<feature type="region of interest" description="Disordered" evidence="11">
    <location>
        <begin position="804"/>
        <end position="862"/>
    </location>
</feature>
<proteinExistence type="predicted"/>
<dbReference type="SUPFAM" id="SSF49562">
    <property type="entry name" value="C2 domain (Calcium/lipid-binding domain, CaLB)"/>
    <property type="match status" value="4"/>
</dbReference>
<dbReference type="CDD" id="cd04045">
    <property type="entry name" value="C2C_Tricalbin-like"/>
    <property type="match status" value="1"/>
</dbReference>
<evidence type="ECO:0000256" key="8">
    <source>
        <dbReference type="ARBA" id="ARBA00023055"/>
    </source>
</evidence>
<reference evidence="15 16" key="1">
    <citation type="submission" date="2017-04" db="EMBL/GenBank/DDBJ databases">
        <title>Draft genome of the yeast Clavispora lusitaniae type strain CBS 6936.</title>
        <authorList>
            <person name="Durrens P."/>
            <person name="Klopp C."/>
            <person name="Biteau N."/>
            <person name="Fitton-Ouhabi V."/>
            <person name="Dementhon K."/>
            <person name="Accoceberry I."/>
            <person name="Sherman D.J."/>
            <person name="Noel T."/>
        </authorList>
    </citation>
    <scope>NUCLEOTIDE SEQUENCE [LARGE SCALE GENOMIC DNA]</scope>
    <source>
        <strain evidence="15 16">CBS 6936</strain>
    </source>
</reference>
<evidence type="ECO:0000256" key="7">
    <source>
        <dbReference type="ARBA" id="ARBA00022989"/>
    </source>
</evidence>
<keyword evidence="6" id="KW-0256">Endoplasmic reticulum</keyword>
<dbReference type="InterPro" id="IPR017147">
    <property type="entry name" value="Tricalbin"/>
</dbReference>
<feature type="compositionally biased region" description="Basic and acidic residues" evidence="11">
    <location>
        <begin position="811"/>
        <end position="850"/>
    </location>
</feature>
<evidence type="ECO:0000259" key="13">
    <source>
        <dbReference type="PROSITE" id="PS50004"/>
    </source>
</evidence>
<dbReference type="InterPro" id="IPR037762">
    <property type="entry name" value="C2C_Tricalbin"/>
</dbReference>
<dbReference type="InterPro" id="IPR037756">
    <property type="entry name" value="C2D_Tricalbin"/>
</dbReference>
<dbReference type="GO" id="GO:0005789">
    <property type="term" value="C:endoplasmic reticulum membrane"/>
    <property type="evidence" value="ECO:0007669"/>
    <property type="project" value="UniProtKB-SubCell"/>
</dbReference>
<organism evidence="15 16">
    <name type="scientific">Clavispora lusitaniae</name>
    <name type="common">Candida lusitaniae</name>
    <dbReference type="NCBI Taxonomy" id="36911"/>
    <lineage>
        <taxon>Eukaryota</taxon>
        <taxon>Fungi</taxon>
        <taxon>Dikarya</taxon>
        <taxon>Ascomycota</taxon>
        <taxon>Saccharomycotina</taxon>
        <taxon>Pichiomycetes</taxon>
        <taxon>Metschnikowiaceae</taxon>
        <taxon>Clavispora</taxon>
    </lineage>
</organism>
<dbReference type="AlphaFoldDB" id="A0AA91PVW2"/>
<dbReference type="GO" id="GO:0008289">
    <property type="term" value="F:lipid binding"/>
    <property type="evidence" value="ECO:0007669"/>
    <property type="project" value="UniProtKB-KW"/>
</dbReference>
<dbReference type="InterPro" id="IPR037765">
    <property type="entry name" value="C2B_Tricalbin"/>
</dbReference>
<keyword evidence="4 12" id="KW-0812">Transmembrane</keyword>
<dbReference type="InterPro" id="IPR000008">
    <property type="entry name" value="C2_dom"/>
</dbReference>
<feature type="domain" description="SMP-LTD" evidence="14">
    <location>
        <begin position="182"/>
        <end position="382"/>
    </location>
</feature>
<dbReference type="CDD" id="cd04052">
    <property type="entry name" value="C2B_Tricalbin-like"/>
    <property type="match status" value="1"/>
</dbReference>
<dbReference type="CDD" id="cd04040">
    <property type="entry name" value="C2D_Tricalbin-like"/>
    <property type="match status" value="1"/>
</dbReference>
<dbReference type="PROSITE" id="PS50004">
    <property type="entry name" value="C2"/>
    <property type="match status" value="4"/>
</dbReference>
<dbReference type="Proteomes" id="UP000195602">
    <property type="component" value="Unassembled WGS sequence"/>
</dbReference>
<evidence type="ECO:0000256" key="11">
    <source>
        <dbReference type="SAM" id="MobiDB-lite"/>
    </source>
</evidence>
<dbReference type="InterPro" id="IPR031468">
    <property type="entry name" value="SMP_LBD"/>
</dbReference>
<dbReference type="Gene3D" id="2.60.40.150">
    <property type="entry name" value="C2 domain"/>
    <property type="match status" value="4"/>
</dbReference>
<protein>
    <submittedName>
        <fullName evidence="15">Tricalbin</fullName>
    </submittedName>
</protein>
<dbReference type="Pfam" id="PF00168">
    <property type="entry name" value="C2"/>
    <property type="match status" value="4"/>
</dbReference>
<feature type="domain" description="C2" evidence="13">
    <location>
        <begin position="520"/>
        <end position="633"/>
    </location>
</feature>
<evidence type="ECO:0000256" key="4">
    <source>
        <dbReference type="ARBA" id="ARBA00022692"/>
    </source>
</evidence>
<feature type="domain" description="C2" evidence="13">
    <location>
        <begin position="378"/>
        <end position="495"/>
    </location>
</feature>
<keyword evidence="9" id="KW-0446">Lipid-binding</keyword>
<dbReference type="GO" id="GO:0061817">
    <property type="term" value="P:endoplasmic reticulum-plasma membrane tethering"/>
    <property type="evidence" value="ECO:0007669"/>
    <property type="project" value="InterPro"/>
</dbReference>
<keyword evidence="2" id="KW-0813">Transport</keyword>
<evidence type="ECO:0000256" key="2">
    <source>
        <dbReference type="ARBA" id="ARBA00022448"/>
    </source>
</evidence>
<evidence type="ECO:0000259" key="14">
    <source>
        <dbReference type="PROSITE" id="PS51847"/>
    </source>
</evidence>
<dbReference type="Pfam" id="PF25669">
    <property type="entry name" value="SMP_MUG190-like"/>
    <property type="match status" value="1"/>
</dbReference>
<comment type="subcellular location">
    <subcellularLocation>
        <location evidence="1">Endoplasmic reticulum membrane</location>
    </subcellularLocation>
</comment>
<evidence type="ECO:0000256" key="6">
    <source>
        <dbReference type="ARBA" id="ARBA00022824"/>
    </source>
</evidence>
<feature type="transmembrane region" description="Helical" evidence="12">
    <location>
        <begin position="136"/>
        <end position="155"/>
    </location>
</feature>
<dbReference type="GO" id="GO:0071944">
    <property type="term" value="C:cell periphery"/>
    <property type="evidence" value="ECO:0007669"/>
    <property type="project" value="UniProtKB-ARBA"/>
</dbReference>
<evidence type="ECO:0000256" key="10">
    <source>
        <dbReference type="ARBA" id="ARBA00023136"/>
    </source>
</evidence>
<dbReference type="KEGG" id="clus:A9F13_28g00462"/>
<feature type="compositionally biased region" description="Basic and acidic residues" evidence="11">
    <location>
        <begin position="27"/>
        <end position="37"/>
    </location>
</feature>
<evidence type="ECO:0000256" key="1">
    <source>
        <dbReference type="ARBA" id="ARBA00004586"/>
    </source>
</evidence>
<dbReference type="PANTHER" id="PTHR46980">
    <property type="entry name" value="TRICALBIN-1-RELATED"/>
    <property type="match status" value="1"/>
</dbReference>
<dbReference type="InterPro" id="IPR056910">
    <property type="entry name" value="TCB1-3_C2"/>
</dbReference>
<evidence type="ECO:0000256" key="5">
    <source>
        <dbReference type="ARBA" id="ARBA00022737"/>
    </source>
</evidence>
<dbReference type="InterPro" id="IPR052455">
    <property type="entry name" value="Tricalbin_domain"/>
</dbReference>
<keyword evidence="8" id="KW-0445">Lipid transport</keyword>
<dbReference type="PROSITE" id="PS51847">
    <property type="entry name" value="SMP"/>
    <property type="match status" value="1"/>
</dbReference>
<keyword evidence="7 12" id="KW-1133">Transmembrane helix</keyword>
<keyword evidence="10 12" id="KW-0472">Membrane</keyword>
<dbReference type="Pfam" id="PF24920">
    <property type="entry name" value="C2_TCB1"/>
    <property type="match status" value="1"/>
</dbReference>
<dbReference type="PIRSF" id="PIRSF037232">
    <property type="entry name" value="Tricalbin"/>
    <property type="match status" value="1"/>
</dbReference>
<comment type="caution">
    <text evidence="15">The sequence shown here is derived from an EMBL/GenBank/DDBJ whole genome shotgun (WGS) entry which is preliminary data.</text>
</comment>
<accession>A0AA91PVW2</accession>
<dbReference type="PANTHER" id="PTHR46980:SF2">
    <property type="entry name" value="TRICALBIN-1-RELATED"/>
    <property type="match status" value="1"/>
</dbReference>
<dbReference type="CDD" id="cd21678">
    <property type="entry name" value="SMP_TCB"/>
    <property type="match status" value="1"/>
</dbReference>
<feature type="domain" description="C2" evidence="13">
    <location>
        <begin position="994"/>
        <end position="1111"/>
    </location>
</feature>
<dbReference type="SMART" id="SM00239">
    <property type="entry name" value="C2"/>
    <property type="match status" value="4"/>
</dbReference>